<dbReference type="AlphaFoldDB" id="A0A844AVS6"/>
<dbReference type="InterPro" id="IPR038268">
    <property type="entry name" value="RHH_sf"/>
</dbReference>
<gene>
    <name evidence="2" type="ORF">GG681_01520</name>
</gene>
<feature type="domain" description="Ribbon-helix-helix" evidence="1">
    <location>
        <begin position="5"/>
        <end position="68"/>
    </location>
</feature>
<dbReference type="Proteomes" id="UP000436694">
    <property type="component" value="Unassembled WGS sequence"/>
</dbReference>
<reference evidence="2 3" key="1">
    <citation type="submission" date="2019-10" db="EMBL/GenBank/DDBJ databases">
        <title>Epibacterium sp. nov., isolated from seawater.</title>
        <authorList>
            <person name="Zhang X."/>
            <person name="Li N."/>
        </authorList>
    </citation>
    <scope>NUCLEOTIDE SEQUENCE [LARGE SCALE GENOMIC DNA]</scope>
    <source>
        <strain evidence="2 3">SM1969</strain>
    </source>
</reference>
<dbReference type="InterPro" id="IPR027373">
    <property type="entry name" value="RHH_dom"/>
</dbReference>
<dbReference type="RefSeq" id="WP_153544369.1">
    <property type="nucleotide sequence ID" value="NZ_WIXK01000001.1"/>
</dbReference>
<evidence type="ECO:0000259" key="1">
    <source>
        <dbReference type="Pfam" id="PF13467"/>
    </source>
</evidence>
<sequence>MSLRPKKHSLTLRGHRTSVSLEDEFWTAFREIAAKKGRAINELAAEIDEWRGTDCGLASAIRLYVLRDLSAGSD</sequence>
<evidence type="ECO:0000313" key="3">
    <source>
        <dbReference type="Proteomes" id="UP000436694"/>
    </source>
</evidence>
<accession>A0A844AVS6</accession>
<comment type="caution">
    <text evidence="2">The sequence shown here is derived from an EMBL/GenBank/DDBJ whole genome shotgun (WGS) entry which is preliminary data.</text>
</comment>
<dbReference type="Pfam" id="PF13467">
    <property type="entry name" value="RHH_4"/>
    <property type="match status" value="1"/>
</dbReference>
<keyword evidence="2" id="KW-0808">Transferase</keyword>
<dbReference type="Gene3D" id="1.10.3990.20">
    <property type="entry name" value="protein bp1543"/>
    <property type="match status" value="1"/>
</dbReference>
<protein>
    <submittedName>
        <fullName evidence="2">Aryl-sulfate sulfotransferase</fullName>
    </submittedName>
</protein>
<organism evidence="2 3">
    <name type="scientific">Tritonibacter aquimaris</name>
    <dbReference type="NCBI Taxonomy" id="2663379"/>
    <lineage>
        <taxon>Bacteria</taxon>
        <taxon>Pseudomonadati</taxon>
        <taxon>Pseudomonadota</taxon>
        <taxon>Alphaproteobacteria</taxon>
        <taxon>Rhodobacterales</taxon>
        <taxon>Paracoccaceae</taxon>
        <taxon>Tritonibacter</taxon>
    </lineage>
</organism>
<dbReference type="EMBL" id="WIXK01000001">
    <property type="protein sequence ID" value="MQY41306.1"/>
    <property type="molecule type" value="Genomic_DNA"/>
</dbReference>
<keyword evidence="3" id="KW-1185">Reference proteome</keyword>
<name>A0A844AVS6_9RHOB</name>
<evidence type="ECO:0000313" key="2">
    <source>
        <dbReference type="EMBL" id="MQY41306.1"/>
    </source>
</evidence>
<proteinExistence type="predicted"/>
<dbReference type="GO" id="GO:0016740">
    <property type="term" value="F:transferase activity"/>
    <property type="evidence" value="ECO:0007669"/>
    <property type="project" value="UniProtKB-KW"/>
</dbReference>